<evidence type="ECO:0000259" key="1">
    <source>
        <dbReference type="Pfam" id="PF08349"/>
    </source>
</evidence>
<dbReference type="RefSeq" id="WP_216569265.1">
    <property type="nucleotide sequence ID" value="NZ_JAHLOQ010000015.1"/>
</dbReference>
<dbReference type="EMBL" id="JAHLOQ010000015">
    <property type="protein sequence ID" value="MBU5336138.1"/>
    <property type="molecule type" value="Genomic_DNA"/>
</dbReference>
<dbReference type="InterPro" id="IPR013560">
    <property type="entry name" value="DUF1722"/>
</dbReference>
<keyword evidence="3" id="KW-1185">Reference proteome</keyword>
<gene>
    <name evidence="2" type="ORF">KQI20_06770</name>
</gene>
<proteinExistence type="predicted"/>
<dbReference type="InterPro" id="IPR007553">
    <property type="entry name" value="2-thiour_desulf"/>
</dbReference>
<name>A0ABS6DXJ9_9FIRM</name>
<dbReference type="Pfam" id="PF04463">
    <property type="entry name" value="2-thiour_desulf"/>
    <property type="match status" value="1"/>
</dbReference>
<accession>A0ABS6DXJ9</accession>
<dbReference type="PANTHER" id="PTHR30087:SF0">
    <property type="entry name" value="INNER MEMBRANE PROTEIN"/>
    <property type="match status" value="1"/>
</dbReference>
<comment type="caution">
    <text evidence="2">The sequence shown here is derived from an EMBL/GenBank/DDBJ whole genome shotgun (WGS) entry which is preliminary data.</text>
</comment>
<evidence type="ECO:0000313" key="2">
    <source>
        <dbReference type="EMBL" id="MBU5336138.1"/>
    </source>
</evidence>
<protein>
    <submittedName>
        <fullName evidence="2">DUF523 and DUF1722 domain-containing protein</fullName>
    </submittedName>
</protein>
<feature type="domain" description="DUF1722" evidence="1">
    <location>
        <begin position="183"/>
        <end position="296"/>
    </location>
</feature>
<dbReference type="Proteomes" id="UP001196301">
    <property type="component" value="Unassembled WGS sequence"/>
</dbReference>
<dbReference type="PANTHER" id="PTHR30087">
    <property type="entry name" value="INNER MEMBRANE PROTEIN"/>
    <property type="match status" value="1"/>
</dbReference>
<organism evidence="2 3">
    <name type="scientific">Intestinibacter bartlettii</name>
    <dbReference type="NCBI Taxonomy" id="261299"/>
    <lineage>
        <taxon>Bacteria</taxon>
        <taxon>Bacillati</taxon>
        <taxon>Bacillota</taxon>
        <taxon>Clostridia</taxon>
        <taxon>Peptostreptococcales</taxon>
        <taxon>Peptostreptococcaceae</taxon>
        <taxon>Intestinibacter</taxon>
    </lineage>
</organism>
<reference evidence="2 3" key="1">
    <citation type="submission" date="2021-06" db="EMBL/GenBank/DDBJ databases">
        <authorList>
            <person name="Sun Q."/>
            <person name="Li D."/>
        </authorList>
    </citation>
    <scope>NUCLEOTIDE SEQUENCE [LARGE SCALE GENOMIC DNA]</scope>
    <source>
        <strain evidence="2 3">N19</strain>
    </source>
</reference>
<sequence length="311" mass="36559">MRKPRLIISKCLNSEKCRYNGQIYDDKVISLLRKYVDLETVCPEREIGLEVPRNPIRIEKHDDKYKLIEPSSNMDYTSQMTEFAEEFLNNIEDVDGFVLKSRSPSCGIKDVKIYPKSQKCSISKKGQGVFGAKVVEKYSNIPIEDEGRLKNYNIRDEFLTKIFTINNLKCENSILDFHKKNSLLLKSYNEDIYDELNSIVSKENVDEDDINLYKNKVYEILNNKRDKITKIRLIKDCFRKYEAYLNEEERDYFDDLLKLYEKEKMPFSSIMVALQICAIRFDDKDLSNQTFFNPYPIELISITDSGKGRNL</sequence>
<evidence type="ECO:0000313" key="3">
    <source>
        <dbReference type="Proteomes" id="UP001196301"/>
    </source>
</evidence>
<dbReference type="Pfam" id="PF08349">
    <property type="entry name" value="DUF1722"/>
    <property type="match status" value="1"/>
</dbReference>